<proteinExistence type="predicted"/>
<sequence>MMQVNRPCIRYINKKNNFKTNIPITPRTRNVTTLAVNLYDFNEVTYYTGKTIILFTMFYCGLNWTHYRYLRKKDDEDKDKE</sequence>
<evidence type="ECO:0000313" key="2">
    <source>
        <dbReference type="EMBL" id="QHS90709.1"/>
    </source>
</evidence>
<keyword evidence="1" id="KW-1133">Transmembrane helix</keyword>
<protein>
    <submittedName>
        <fullName evidence="2">Uncharacterized protein</fullName>
    </submittedName>
</protein>
<evidence type="ECO:0000256" key="1">
    <source>
        <dbReference type="SAM" id="Phobius"/>
    </source>
</evidence>
<organism evidence="2">
    <name type="scientific">viral metagenome</name>
    <dbReference type="NCBI Taxonomy" id="1070528"/>
    <lineage>
        <taxon>unclassified sequences</taxon>
        <taxon>metagenomes</taxon>
        <taxon>organismal metagenomes</taxon>
    </lineage>
</organism>
<dbReference type="AlphaFoldDB" id="A0A6C0BGM4"/>
<accession>A0A6C0BGM4</accession>
<dbReference type="EMBL" id="MN739143">
    <property type="protein sequence ID" value="QHS90709.1"/>
    <property type="molecule type" value="Genomic_DNA"/>
</dbReference>
<keyword evidence="1" id="KW-0472">Membrane</keyword>
<name>A0A6C0BGM4_9ZZZZ</name>
<reference evidence="2" key="1">
    <citation type="journal article" date="2020" name="Nature">
        <title>Giant virus diversity and host interactions through global metagenomics.</title>
        <authorList>
            <person name="Schulz F."/>
            <person name="Roux S."/>
            <person name="Paez-Espino D."/>
            <person name="Jungbluth S."/>
            <person name="Walsh D.A."/>
            <person name="Denef V.J."/>
            <person name="McMahon K.D."/>
            <person name="Konstantinidis K.T."/>
            <person name="Eloe-Fadrosh E.A."/>
            <person name="Kyrpides N.C."/>
            <person name="Woyke T."/>
        </authorList>
    </citation>
    <scope>NUCLEOTIDE SEQUENCE</scope>
    <source>
        <strain evidence="2">GVMAG-M-3300010354-11</strain>
    </source>
</reference>
<feature type="transmembrane region" description="Helical" evidence="1">
    <location>
        <begin position="44"/>
        <end position="64"/>
    </location>
</feature>
<keyword evidence="1" id="KW-0812">Transmembrane</keyword>